<feature type="compositionally biased region" description="Polar residues" evidence="1">
    <location>
        <begin position="52"/>
        <end position="63"/>
    </location>
</feature>
<reference evidence="2" key="1">
    <citation type="journal article" date="2015" name="Sci. Rep.">
        <title>Tissue- and time-dependent transcription in Ixodes ricinus salivary glands and midguts when blood feeding on the vertebrate host.</title>
        <authorList>
            <person name="Kotsyfakis M."/>
            <person name="Schwarz A."/>
            <person name="Erhart J."/>
            <person name="Ribeiro J.M."/>
        </authorList>
    </citation>
    <scope>NUCLEOTIDE SEQUENCE</scope>
    <source>
        <tissue evidence="2">Salivary gland and midgut</tissue>
    </source>
</reference>
<feature type="compositionally biased region" description="Low complexity" evidence="1">
    <location>
        <begin position="130"/>
        <end position="143"/>
    </location>
</feature>
<organism evidence="2">
    <name type="scientific">Ixodes ricinus</name>
    <name type="common">Common tick</name>
    <name type="synonym">Acarus ricinus</name>
    <dbReference type="NCBI Taxonomy" id="34613"/>
    <lineage>
        <taxon>Eukaryota</taxon>
        <taxon>Metazoa</taxon>
        <taxon>Ecdysozoa</taxon>
        <taxon>Arthropoda</taxon>
        <taxon>Chelicerata</taxon>
        <taxon>Arachnida</taxon>
        <taxon>Acari</taxon>
        <taxon>Parasitiformes</taxon>
        <taxon>Ixodida</taxon>
        <taxon>Ixodoidea</taxon>
        <taxon>Ixodidae</taxon>
        <taxon>Ixodinae</taxon>
        <taxon>Ixodes</taxon>
    </lineage>
</organism>
<accession>V5IBL7</accession>
<feature type="non-terminal residue" evidence="2">
    <location>
        <position position="154"/>
    </location>
</feature>
<protein>
    <submittedName>
        <fullName evidence="2">Uncharacterized protein</fullName>
    </submittedName>
</protein>
<evidence type="ECO:0000313" key="2">
    <source>
        <dbReference type="EMBL" id="JAB69251.1"/>
    </source>
</evidence>
<feature type="region of interest" description="Disordered" evidence="1">
    <location>
        <begin position="121"/>
        <end position="154"/>
    </location>
</feature>
<sequence>MSEWQSSCAIGLASCRLRAESLARQVYCRPFFPPMDERPSVVQCPPVRQLAPATTTPQGSQSALLVGNGTGPWEPHGTQEGSDDVEPTDTSANFLVRTGRALYERLYSLLQDESVDCVVQCGEESVDEPSSTSSLDLGDSDSSPELGVDGRVST</sequence>
<name>V5IBL7_IXORI</name>
<feature type="region of interest" description="Disordered" evidence="1">
    <location>
        <begin position="50"/>
        <end position="90"/>
    </location>
</feature>
<dbReference type="AlphaFoldDB" id="V5IBL7"/>
<proteinExistence type="evidence at transcript level"/>
<dbReference type="EMBL" id="GANP01015217">
    <property type="protein sequence ID" value="JAB69251.1"/>
    <property type="molecule type" value="mRNA"/>
</dbReference>
<evidence type="ECO:0000256" key="1">
    <source>
        <dbReference type="SAM" id="MobiDB-lite"/>
    </source>
</evidence>